<reference evidence="1 2" key="1">
    <citation type="submission" date="2018-11" db="EMBL/GenBank/DDBJ databases">
        <authorList>
            <consortium name="Pathogen Informatics"/>
        </authorList>
    </citation>
    <scope>NUCLEOTIDE SEQUENCE [LARGE SCALE GENOMIC DNA]</scope>
</reference>
<name>A0A3P7JEK9_STRVU</name>
<dbReference type="Proteomes" id="UP000270094">
    <property type="component" value="Unassembled WGS sequence"/>
</dbReference>
<accession>A0A3P7JEK9</accession>
<dbReference type="AlphaFoldDB" id="A0A3P7JEK9"/>
<protein>
    <submittedName>
        <fullName evidence="1">Uncharacterized protein</fullName>
    </submittedName>
</protein>
<proteinExistence type="predicted"/>
<evidence type="ECO:0000313" key="1">
    <source>
        <dbReference type="EMBL" id="VDM79143.1"/>
    </source>
</evidence>
<organism evidence="1 2">
    <name type="scientific">Strongylus vulgaris</name>
    <name type="common">Blood worm</name>
    <dbReference type="NCBI Taxonomy" id="40348"/>
    <lineage>
        <taxon>Eukaryota</taxon>
        <taxon>Metazoa</taxon>
        <taxon>Ecdysozoa</taxon>
        <taxon>Nematoda</taxon>
        <taxon>Chromadorea</taxon>
        <taxon>Rhabditida</taxon>
        <taxon>Rhabditina</taxon>
        <taxon>Rhabditomorpha</taxon>
        <taxon>Strongyloidea</taxon>
        <taxon>Strongylidae</taxon>
        <taxon>Strongylus</taxon>
    </lineage>
</organism>
<gene>
    <name evidence="1" type="ORF">SVUK_LOCUS14141</name>
</gene>
<evidence type="ECO:0000313" key="2">
    <source>
        <dbReference type="Proteomes" id="UP000270094"/>
    </source>
</evidence>
<sequence>MACLHSSSSHSIVSVIHNVGIKLRQRRVRGPDPLLVISSKFSWSIPAKKTLAHLVGGLPRGRLRKGSIP</sequence>
<keyword evidence="2" id="KW-1185">Reference proteome</keyword>
<dbReference type="EMBL" id="UYYB01104092">
    <property type="protein sequence ID" value="VDM79143.1"/>
    <property type="molecule type" value="Genomic_DNA"/>
</dbReference>